<sequence length="239" mass="26856">MDFSAPEYQANLQIPIDLFVSKKKRGGGGSGGLRFTDASGNLVYRVERQSHNSTRKRVLFDASENALIHIARNHKGSWQCFKGNGSEESDLICQVDRTLKAFTKTEFEILPAGEIGEESKSDFKMKGSPFYRSCTVYRGNSILAQTSLMYKLGIQKVFVWRHRFRLTIFPGFEDHALIAALIVAAGIHFVELRHSGVKETVQDSKTLELAEDHVLDKLFEHGYLDAAMWGKGNPVEEIV</sequence>
<reference evidence="1 2" key="1">
    <citation type="journal article" date="2021" name="Hortic Res">
        <title>High-quality reference genome and annotation aids understanding of berry development for evergreen blueberry (Vaccinium darrowii).</title>
        <authorList>
            <person name="Yu J."/>
            <person name="Hulse-Kemp A.M."/>
            <person name="Babiker E."/>
            <person name="Staton M."/>
        </authorList>
    </citation>
    <scope>NUCLEOTIDE SEQUENCE [LARGE SCALE GENOMIC DNA]</scope>
    <source>
        <strain evidence="2">cv. NJ 8807/NJ 8810</strain>
        <tissue evidence="1">Young leaf</tissue>
    </source>
</reference>
<organism evidence="1 2">
    <name type="scientific">Vaccinium darrowii</name>
    <dbReference type="NCBI Taxonomy" id="229202"/>
    <lineage>
        <taxon>Eukaryota</taxon>
        <taxon>Viridiplantae</taxon>
        <taxon>Streptophyta</taxon>
        <taxon>Embryophyta</taxon>
        <taxon>Tracheophyta</taxon>
        <taxon>Spermatophyta</taxon>
        <taxon>Magnoliopsida</taxon>
        <taxon>eudicotyledons</taxon>
        <taxon>Gunneridae</taxon>
        <taxon>Pentapetalae</taxon>
        <taxon>asterids</taxon>
        <taxon>Ericales</taxon>
        <taxon>Ericaceae</taxon>
        <taxon>Vaccinioideae</taxon>
        <taxon>Vaccinieae</taxon>
        <taxon>Vaccinium</taxon>
    </lineage>
</organism>
<protein>
    <submittedName>
        <fullName evidence="1">Uncharacterized protein</fullName>
    </submittedName>
</protein>
<name>A0ACB7XB94_9ERIC</name>
<evidence type="ECO:0000313" key="2">
    <source>
        <dbReference type="Proteomes" id="UP000828048"/>
    </source>
</evidence>
<gene>
    <name evidence="1" type="ORF">Vadar_020392</name>
</gene>
<dbReference type="EMBL" id="CM037156">
    <property type="protein sequence ID" value="KAH7837979.1"/>
    <property type="molecule type" value="Genomic_DNA"/>
</dbReference>
<accession>A0ACB7XB94</accession>
<keyword evidence="2" id="KW-1185">Reference proteome</keyword>
<proteinExistence type="predicted"/>
<evidence type="ECO:0000313" key="1">
    <source>
        <dbReference type="EMBL" id="KAH7837979.1"/>
    </source>
</evidence>
<dbReference type="Proteomes" id="UP000828048">
    <property type="component" value="Chromosome 6"/>
</dbReference>
<comment type="caution">
    <text evidence="1">The sequence shown here is derived from an EMBL/GenBank/DDBJ whole genome shotgun (WGS) entry which is preliminary data.</text>
</comment>